<comment type="caution">
    <text evidence="9">The sequence shown here is derived from an EMBL/GenBank/DDBJ whole genome shotgun (WGS) entry which is preliminary data.</text>
</comment>
<dbReference type="Pfam" id="PF05916">
    <property type="entry name" value="Sld5"/>
    <property type="match status" value="1"/>
</dbReference>
<dbReference type="GO" id="GO:0000727">
    <property type="term" value="P:double-strand break repair via break-induced replication"/>
    <property type="evidence" value="ECO:0007669"/>
    <property type="project" value="TreeGrafter"/>
</dbReference>
<dbReference type="SUPFAM" id="SSF158573">
    <property type="entry name" value="GINS helical bundle-like"/>
    <property type="match status" value="1"/>
</dbReference>
<evidence type="ECO:0000256" key="1">
    <source>
        <dbReference type="ARBA" id="ARBA00004123"/>
    </source>
</evidence>
<dbReference type="PANTHER" id="PTHR21206:SF0">
    <property type="entry name" value="DNA REPLICATION COMPLEX GINS PROTEIN SLD5"/>
    <property type="match status" value="1"/>
</dbReference>
<accession>A0A834ME71</accession>
<evidence type="ECO:0000313" key="10">
    <source>
        <dbReference type="Proteomes" id="UP000625711"/>
    </source>
</evidence>
<evidence type="ECO:0000256" key="5">
    <source>
        <dbReference type="ARBA" id="ARBA00023242"/>
    </source>
</evidence>
<keyword evidence="10" id="KW-1185">Reference proteome</keyword>
<dbReference type="GO" id="GO:0006261">
    <property type="term" value="P:DNA-templated DNA replication"/>
    <property type="evidence" value="ECO:0007669"/>
    <property type="project" value="InterPro"/>
</dbReference>
<dbReference type="OrthoDB" id="338231at2759"/>
<evidence type="ECO:0000256" key="6">
    <source>
        <dbReference type="PIRNR" id="PIRNR007764"/>
    </source>
</evidence>
<dbReference type="InterPro" id="IPR036224">
    <property type="entry name" value="GINS_bundle-like_dom_sf"/>
</dbReference>
<evidence type="ECO:0000259" key="8">
    <source>
        <dbReference type="Pfam" id="PF16922"/>
    </source>
</evidence>
<evidence type="ECO:0000256" key="3">
    <source>
        <dbReference type="ARBA" id="ARBA00014804"/>
    </source>
</evidence>
<evidence type="ECO:0000256" key="4">
    <source>
        <dbReference type="ARBA" id="ARBA00022705"/>
    </source>
</evidence>
<dbReference type="Pfam" id="PF16922">
    <property type="entry name" value="SLD5_C"/>
    <property type="match status" value="1"/>
</dbReference>
<evidence type="ECO:0000313" key="9">
    <source>
        <dbReference type="EMBL" id="KAF7280543.1"/>
    </source>
</evidence>
<dbReference type="PANTHER" id="PTHR21206">
    <property type="entry name" value="SLD5 PROTEIN"/>
    <property type="match status" value="1"/>
</dbReference>
<sequence length="218" mass="25364">MDEIDIESAINDVDIDNDEEVQLSLPEIIQLMEENWLNEKFSPEVLPNRMDIVELLLDQITTLENNLKKLSNADFKKGLYQMEVDRIRFLISSYLRKRLEKIETYSTVILEQEKSRVQQGSETYLSQNELEFAQEYDQSIREHFESIMRFCPGITETQLINPNLHTMVFLKSKEDIEGIVIDDGNDENDLIDLNKGSQVLISYKSVNNFVKSGNVHLI</sequence>
<name>A0A834ME71_RHYFE</name>
<evidence type="ECO:0000259" key="7">
    <source>
        <dbReference type="Pfam" id="PF05916"/>
    </source>
</evidence>
<feature type="domain" description="GINS subunit" evidence="7">
    <location>
        <begin position="71"/>
        <end position="147"/>
    </location>
</feature>
<keyword evidence="5 6" id="KW-0539">Nucleus</keyword>
<organism evidence="9 10">
    <name type="scientific">Rhynchophorus ferrugineus</name>
    <name type="common">Red palm weevil</name>
    <name type="synonym">Curculio ferrugineus</name>
    <dbReference type="NCBI Taxonomy" id="354439"/>
    <lineage>
        <taxon>Eukaryota</taxon>
        <taxon>Metazoa</taxon>
        <taxon>Ecdysozoa</taxon>
        <taxon>Arthropoda</taxon>
        <taxon>Hexapoda</taxon>
        <taxon>Insecta</taxon>
        <taxon>Pterygota</taxon>
        <taxon>Neoptera</taxon>
        <taxon>Endopterygota</taxon>
        <taxon>Coleoptera</taxon>
        <taxon>Polyphaga</taxon>
        <taxon>Cucujiformia</taxon>
        <taxon>Curculionidae</taxon>
        <taxon>Dryophthorinae</taxon>
        <taxon>Rhynchophorus</taxon>
    </lineage>
</organism>
<dbReference type="InterPro" id="IPR008591">
    <property type="entry name" value="GINS_Sld5"/>
</dbReference>
<dbReference type="GO" id="GO:0000811">
    <property type="term" value="C:GINS complex"/>
    <property type="evidence" value="ECO:0007669"/>
    <property type="project" value="UniProtKB-UniRule"/>
</dbReference>
<dbReference type="Proteomes" id="UP000625711">
    <property type="component" value="Unassembled WGS sequence"/>
</dbReference>
<comment type="function">
    <text evidence="6">The GINS complex plays an essential role in the initiation of DNA replication.</text>
</comment>
<dbReference type="CDD" id="cd11711">
    <property type="entry name" value="GINS_A_Sld5"/>
    <property type="match status" value="1"/>
</dbReference>
<dbReference type="InterPro" id="IPR031633">
    <property type="entry name" value="SLD5_C"/>
</dbReference>
<dbReference type="Gene3D" id="3.40.5.60">
    <property type="match status" value="1"/>
</dbReference>
<dbReference type="InterPro" id="IPR038749">
    <property type="entry name" value="Sld5_GINS_A"/>
</dbReference>
<keyword evidence="4 6" id="KW-0235">DNA replication</keyword>
<dbReference type="AlphaFoldDB" id="A0A834ME71"/>
<dbReference type="PIRSF" id="PIRSF007764">
    <property type="entry name" value="Sld5"/>
    <property type="match status" value="1"/>
</dbReference>
<dbReference type="InterPro" id="IPR021151">
    <property type="entry name" value="GINS_A"/>
</dbReference>
<evidence type="ECO:0000256" key="2">
    <source>
        <dbReference type="ARBA" id="ARBA00008187"/>
    </source>
</evidence>
<gene>
    <name evidence="9" type="ORF">GWI33_005746</name>
</gene>
<protein>
    <recommendedName>
        <fullName evidence="3 6">DNA replication complex GINS protein SLD5</fullName>
    </recommendedName>
</protein>
<reference evidence="9" key="1">
    <citation type="submission" date="2020-08" db="EMBL/GenBank/DDBJ databases">
        <title>Genome sequencing and assembly of the red palm weevil Rhynchophorus ferrugineus.</title>
        <authorList>
            <person name="Dias G.B."/>
            <person name="Bergman C.M."/>
            <person name="Manee M."/>
        </authorList>
    </citation>
    <scope>NUCLEOTIDE SEQUENCE</scope>
    <source>
        <strain evidence="9">AA-2017</strain>
        <tissue evidence="9">Whole larva</tissue>
    </source>
</reference>
<dbReference type="Gene3D" id="1.20.58.1030">
    <property type="match status" value="1"/>
</dbReference>
<proteinExistence type="inferred from homology"/>
<dbReference type="CDD" id="cd21692">
    <property type="entry name" value="GINS_B_Sld5"/>
    <property type="match status" value="1"/>
</dbReference>
<dbReference type="SUPFAM" id="SSF160059">
    <property type="entry name" value="PriA/YqbF domain"/>
    <property type="match status" value="1"/>
</dbReference>
<dbReference type="EMBL" id="JAACXV010000286">
    <property type="protein sequence ID" value="KAF7280543.1"/>
    <property type="molecule type" value="Genomic_DNA"/>
</dbReference>
<feature type="domain" description="DNA replication complex GINS protein SLD5 C-terminal" evidence="8">
    <location>
        <begin position="162"/>
        <end position="218"/>
    </location>
</feature>
<comment type="similarity">
    <text evidence="2 6">Belongs to the GINS4/SLD5 family.</text>
</comment>
<comment type="subcellular location">
    <subcellularLocation>
        <location evidence="1 6">Nucleus</location>
    </subcellularLocation>
</comment>